<feature type="transmembrane region" description="Helical" evidence="9">
    <location>
        <begin position="78"/>
        <end position="98"/>
    </location>
</feature>
<dbReference type="eggNOG" id="KOG0860">
    <property type="taxonomic scope" value="Eukaryota"/>
</dbReference>
<keyword evidence="4" id="KW-0653">Protein transport</keyword>
<evidence type="ECO:0000256" key="4">
    <source>
        <dbReference type="ARBA" id="ARBA00022927"/>
    </source>
</evidence>
<dbReference type="CDD" id="cd15874">
    <property type="entry name" value="R-SNARE_Snc1"/>
    <property type="match status" value="1"/>
</dbReference>
<dbReference type="InterPro" id="IPR042855">
    <property type="entry name" value="V_SNARE_CC"/>
</dbReference>
<accession>F4S3J6</accession>
<dbReference type="Gene3D" id="1.20.5.110">
    <property type="match status" value="1"/>
</dbReference>
<keyword evidence="6 9" id="KW-0472">Membrane</keyword>
<dbReference type="OrthoDB" id="190375at2759"/>
<evidence type="ECO:0000256" key="2">
    <source>
        <dbReference type="ARBA" id="ARBA00022448"/>
    </source>
</evidence>
<dbReference type="FunFam" id="1.20.5.110:FF:000004">
    <property type="entry name" value="Vesicle-associated membrane protein 7"/>
    <property type="match status" value="1"/>
</dbReference>
<keyword evidence="2" id="KW-0813">Transport</keyword>
<dbReference type="InParanoid" id="F4S3J6"/>
<evidence type="ECO:0000256" key="7">
    <source>
        <dbReference type="ARBA" id="ARBA00046280"/>
    </source>
</evidence>
<dbReference type="STRING" id="747676.F4S3J6"/>
<dbReference type="KEGG" id="mlr:MELLADRAFT_39514"/>
<dbReference type="SUPFAM" id="SSF58038">
    <property type="entry name" value="SNARE fusion complex"/>
    <property type="match status" value="1"/>
</dbReference>
<dbReference type="InterPro" id="IPR016444">
    <property type="entry name" value="Synaptobrevin/VAMP"/>
</dbReference>
<dbReference type="RefSeq" id="XP_007415899.1">
    <property type="nucleotide sequence ID" value="XM_007415837.1"/>
</dbReference>
<dbReference type="EMBL" id="GL883143">
    <property type="protein sequence ID" value="EGG00825.1"/>
    <property type="molecule type" value="Genomic_DNA"/>
</dbReference>
<name>F4S3J6_MELLP</name>
<dbReference type="PROSITE" id="PS50892">
    <property type="entry name" value="V_SNARE"/>
    <property type="match status" value="1"/>
</dbReference>
<comment type="similarity">
    <text evidence="1">Belongs to the synaptobrevin family.</text>
</comment>
<dbReference type="GeneID" id="18927812"/>
<dbReference type="HOGENOM" id="CLU_064620_5_0_1"/>
<dbReference type="GO" id="GO:0012505">
    <property type="term" value="C:endomembrane system"/>
    <property type="evidence" value="ECO:0007669"/>
    <property type="project" value="UniProtKB-SubCell"/>
</dbReference>
<evidence type="ECO:0000256" key="8">
    <source>
        <dbReference type="PROSITE-ProRule" id="PRU00290"/>
    </source>
</evidence>
<dbReference type="GO" id="GO:0005737">
    <property type="term" value="C:cytoplasm"/>
    <property type="evidence" value="ECO:0007669"/>
    <property type="project" value="UniProtKB-ARBA"/>
</dbReference>
<evidence type="ECO:0000259" key="10">
    <source>
        <dbReference type="PROSITE" id="PS50892"/>
    </source>
</evidence>
<evidence type="ECO:0000256" key="1">
    <source>
        <dbReference type="ARBA" id="ARBA00008025"/>
    </source>
</evidence>
<dbReference type="VEuPathDB" id="FungiDB:MELLADRAFT_39514"/>
<reference evidence="12" key="1">
    <citation type="journal article" date="2011" name="Proc. Natl. Acad. Sci. U.S.A.">
        <title>Obligate biotrophy features unraveled by the genomic analysis of rust fungi.</title>
        <authorList>
            <person name="Duplessis S."/>
            <person name="Cuomo C.A."/>
            <person name="Lin Y.-C."/>
            <person name="Aerts A."/>
            <person name="Tisserant E."/>
            <person name="Veneault-Fourrey C."/>
            <person name="Joly D.L."/>
            <person name="Hacquard S."/>
            <person name="Amselem J."/>
            <person name="Cantarel B.L."/>
            <person name="Chiu R."/>
            <person name="Coutinho P.M."/>
            <person name="Feau N."/>
            <person name="Field M."/>
            <person name="Frey P."/>
            <person name="Gelhaye E."/>
            <person name="Goldberg J."/>
            <person name="Grabherr M.G."/>
            <person name="Kodira C.D."/>
            <person name="Kohler A."/>
            <person name="Kuees U."/>
            <person name="Lindquist E.A."/>
            <person name="Lucas S.M."/>
            <person name="Mago R."/>
            <person name="Mauceli E."/>
            <person name="Morin E."/>
            <person name="Murat C."/>
            <person name="Pangilinan J.L."/>
            <person name="Park R."/>
            <person name="Pearson M."/>
            <person name="Quesneville H."/>
            <person name="Rouhier N."/>
            <person name="Sakthikumar S."/>
            <person name="Salamov A.A."/>
            <person name="Schmutz J."/>
            <person name="Selles B."/>
            <person name="Shapiro H."/>
            <person name="Tanguay P."/>
            <person name="Tuskan G.A."/>
            <person name="Henrissat B."/>
            <person name="Van de Peer Y."/>
            <person name="Rouze P."/>
            <person name="Ellis J.G."/>
            <person name="Dodds P.N."/>
            <person name="Schein J.E."/>
            <person name="Zhong S."/>
            <person name="Hamelin R.C."/>
            <person name="Grigoriev I.V."/>
            <person name="Szabo L.J."/>
            <person name="Martin F."/>
        </authorList>
    </citation>
    <scope>NUCLEOTIDE SEQUENCE [LARGE SCALE GENOMIC DNA]</scope>
    <source>
        <strain evidence="12">98AG31 / pathotype 3-4-7</strain>
    </source>
</reference>
<dbReference type="InterPro" id="IPR001388">
    <property type="entry name" value="Synaptobrevin-like"/>
</dbReference>
<evidence type="ECO:0000256" key="6">
    <source>
        <dbReference type="ARBA" id="ARBA00023136"/>
    </source>
</evidence>
<sequence>PMAPTSDQAPGHNKTQAIQDEINDTVGIMRENITQVAERGERLDALHDKTEHLSLTSQGFRTGAHRVRKEMWWKDMKIKIMIGFIILILIGVFVFGKFNN</sequence>
<evidence type="ECO:0000313" key="12">
    <source>
        <dbReference type="Proteomes" id="UP000001072"/>
    </source>
</evidence>
<dbReference type="PANTHER" id="PTHR45701">
    <property type="entry name" value="SYNAPTOBREVIN FAMILY MEMBER"/>
    <property type="match status" value="1"/>
</dbReference>
<dbReference type="Pfam" id="PF00957">
    <property type="entry name" value="Synaptobrevin"/>
    <property type="match status" value="1"/>
</dbReference>
<feature type="domain" description="V-SNARE coiled-coil homology" evidence="10">
    <location>
        <begin position="14"/>
        <end position="74"/>
    </location>
</feature>
<evidence type="ECO:0000256" key="3">
    <source>
        <dbReference type="ARBA" id="ARBA00022692"/>
    </source>
</evidence>
<keyword evidence="8" id="KW-0175">Coiled coil</keyword>
<evidence type="ECO:0000256" key="9">
    <source>
        <dbReference type="SAM" id="Phobius"/>
    </source>
</evidence>
<evidence type="ECO:0000256" key="5">
    <source>
        <dbReference type="ARBA" id="ARBA00022989"/>
    </source>
</evidence>
<proteinExistence type="inferred from homology"/>
<dbReference type="PRINTS" id="PR00219">
    <property type="entry name" value="SYNAPTOBREVN"/>
</dbReference>
<keyword evidence="3 9" id="KW-0812">Transmembrane</keyword>
<comment type="subcellular location">
    <subcellularLocation>
        <location evidence="7">Endomembrane system</location>
        <topology evidence="7">Single-pass type IV membrane protein</topology>
    </subcellularLocation>
</comment>
<protein>
    <recommendedName>
        <fullName evidence="10">V-SNARE coiled-coil homology domain-containing protein</fullName>
    </recommendedName>
</protein>
<gene>
    <name evidence="11" type="ORF">MELLADRAFT_39514</name>
</gene>
<dbReference type="GO" id="GO:0016192">
    <property type="term" value="P:vesicle-mediated transport"/>
    <property type="evidence" value="ECO:0007669"/>
    <property type="project" value="InterPro"/>
</dbReference>
<dbReference type="PIRSF" id="PIRSF005409">
    <property type="entry name" value="Synaptobrevin_euk"/>
    <property type="match status" value="1"/>
</dbReference>
<dbReference type="GO" id="GO:0015031">
    <property type="term" value="P:protein transport"/>
    <property type="evidence" value="ECO:0007669"/>
    <property type="project" value="UniProtKB-KW"/>
</dbReference>
<dbReference type="GO" id="GO:0016020">
    <property type="term" value="C:membrane"/>
    <property type="evidence" value="ECO:0007669"/>
    <property type="project" value="InterPro"/>
</dbReference>
<keyword evidence="12" id="KW-1185">Reference proteome</keyword>
<dbReference type="AlphaFoldDB" id="F4S3J6"/>
<keyword evidence="5 9" id="KW-1133">Transmembrane helix</keyword>
<evidence type="ECO:0000313" key="11">
    <source>
        <dbReference type="EMBL" id="EGG00825.1"/>
    </source>
</evidence>
<dbReference type="Proteomes" id="UP000001072">
    <property type="component" value="Unassembled WGS sequence"/>
</dbReference>
<feature type="non-terminal residue" evidence="11">
    <location>
        <position position="1"/>
    </location>
</feature>
<organism evidence="12">
    <name type="scientific">Melampsora larici-populina (strain 98AG31 / pathotype 3-4-7)</name>
    <name type="common">Poplar leaf rust fungus</name>
    <dbReference type="NCBI Taxonomy" id="747676"/>
    <lineage>
        <taxon>Eukaryota</taxon>
        <taxon>Fungi</taxon>
        <taxon>Dikarya</taxon>
        <taxon>Basidiomycota</taxon>
        <taxon>Pucciniomycotina</taxon>
        <taxon>Pucciniomycetes</taxon>
        <taxon>Pucciniales</taxon>
        <taxon>Melampsoraceae</taxon>
        <taxon>Melampsora</taxon>
    </lineage>
</organism>